<comment type="caution">
    <text evidence="1">The sequence shown here is derived from an EMBL/GenBank/DDBJ whole genome shotgun (WGS) entry which is preliminary data.</text>
</comment>
<name>A0ABV6DGH7_9BACL</name>
<evidence type="ECO:0000313" key="2">
    <source>
        <dbReference type="Proteomes" id="UP001589776"/>
    </source>
</evidence>
<dbReference type="Gene3D" id="3.20.20.410">
    <property type="entry name" value="Protein of unknown function UPF0759"/>
    <property type="match status" value="1"/>
</dbReference>
<accession>A0ABV6DGH7</accession>
<dbReference type="EMBL" id="JBHLWN010000022">
    <property type="protein sequence ID" value="MFC0211741.1"/>
    <property type="molecule type" value="Genomic_DNA"/>
</dbReference>
<dbReference type="Pfam" id="PF01904">
    <property type="entry name" value="DUF72"/>
    <property type="match status" value="1"/>
</dbReference>
<dbReference type="InterPro" id="IPR002763">
    <property type="entry name" value="DUF72"/>
</dbReference>
<protein>
    <submittedName>
        <fullName evidence="1">DUF72 domain-containing protein</fullName>
    </submittedName>
</protein>
<reference evidence="1 2" key="1">
    <citation type="submission" date="2024-09" db="EMBL/GenBank/DDBJ databases">
        <authorList>
            <person name="Sun Q."/>
            <person name="Mori K."/>
        </authorList>
    </citation>
    <scope>NUCLEOTIDE SEQUENCE [LARGE SCALE GENOMIC DNA]</scope>
    <source>
        <strain evidence="1 2">CCM 7759</strain>
    </source>
</reference>
<dbReference type="PANTHER" id="PTHR30348">
    <property type="entry name" value="UNCHARACTERIZED PROTEIN YECE"/>
    <property type="match status" value="1"/>
</dbReference>
<sequence length="281" mass="32006">MIRVGVTGWAEHTALYHGVAEKEKLRVYGRHFPIVEVDSSYYAILKPETYARWAEETPAEFGFIVKVVSLLTGHDREEKSAEQRAALFAAFRKSIEPLRQAGKLTAVLFQYPPWFDCTKAHVDELRSVREQMEGYTVALEFRNRSWFTPQMTDKTLAFLEREGWVHSVCDEPQAGIGSVPIVPVATHPELTIVRFHGRNVAGWLDRSPKSREVRCLYRYSEQELLEWKARVDKLLETSKQVCLLFNNNSGGDAVPNAKEMMALLGIEYAGEAPGQIDLFEL</sequence>
<gene>
    <name evidence="1" type="ORF">ACFFK0_04610</name>
</gene>
<dbReference type="Proteomes" id="UP001589776">
    <property type="component" value="Unassembled WGS sequence"/>
</dbReference>
<organism evidence="1 2">
    <name type="scientific">Paenibacillus chartarius</name>
    <dbReference type="NCBI Taxonomy" id="747481"/>
    <lineage>
        <taxon>Bacteria</taxon>
        <taxon>Bacillati</taxon>
        <taxon>Bacillota</taxon>
        <taxon>Bacilli</taxon>
        <taxon>Bacillales</taxon>
        <taxon>Paenibacillaceae</taxon>
        <taxon>Paenibacillus</taxon>
    </lineage>
</organism>
<dbReference type="SUPFAM" id="SSF117396">
    <property type="entry name" value="TM1631-like"/>
    <property type="match status" value="1"/>
</dbReference>
<dbReference type="RefSeq" id="WP_377468732.1">
    <property type="nucleotide sequence ID" value="NZ_JBHLWN010000022.1"/>
</dbReference>
<dbReference type="InterPro" id="IPR036520">
    <property type="entry name" value="UPF0759_sf"/>
</dbReference>
<evidence type="ECO:0000313" key="1">
    <source>
        <dbReference type="EMBL" id="MFC0211741.1"/>
    </source>
</evidence>
<keyword evidence="2" id="KW-1185">Reference proteome</keyword>
<dbReference type="PANTHER" id="PTHR30348:SF13">
    <property type="entry name" value="UPF0759 PROTEIN YUNF"/>
    <property type="match status" value="1"/>
</dbReference>
<proteinExistence type="predicted"/>